<dbReference type="Gene3D" id="1.20.58.890">
    <property type="match status" value="1"/>
</dbReference>
<protein>
    <submittedName>
        <fullName evidence="2">BAG2</fullName>
    </submittedName>
</protein>
<dbReference type="GO" id="GO:0050821">
    <property type="term" value="P:protein stabilization"/>
    <property type="evidence" value="ECO:0007669"/>
    <property type="project" value="TreeGrafter"/>
</dbReference>
<dbReference type="AlphaFoldDB" id="A0A7J7K7J3"/>
<organism evidence="2 3">
    <name type="scientific">Bugula neritina</name>
    <name type="common">Brown bryozoan</name>
    <name type="synonym">Sertularia neritina</name>
    <dbReference type="NCBI Taxonomy" id="10212"/>
    <lineage>
        <taxon>Eukaryota</taxon>
        <taxon>Metazoa</taxon>
        <taxon>Spiralia</taxon>
        <taxon>Lophotrochozoa</taxon>
        <taxon>Bryozoa</taxon>
        <taxon>Gymnolaemata</taxon>
        <taxon>Cheilostomatida</taxon>
        <taxon>Flustrina</taxon>
        <taxon>Buguloidea</taxon>
        <taxon>Bugulidae</taxon>
        <taxon>Bugula</taxon>
    </lineage>
</organism>
<keyword evidence="1" id="KW-0175">Coiled coil</keyword>
<evidence type="ECO:0000313" key="2">
    <source>
        <dbReference type="EMBL" id="KAF6033526.1"/>
    </source>
</evidence>
<feature type="coiled-coil region" evidence="1">
    <location>
        <begin position="57"/>
        <end position="101"/>
    </location>
</feature>
<keyword evidence="3" id="KW-1185">Reference proteome</keyword>
<dbReference type="GO" id="GO:0000774">
    <property type="term" value="F:adenyl-nucleotide exchange factor activity"/>
    <property type="evidence" value="ECO:0007669"/>
    <property type="project" value="InterPro"/>
</dbReference>
<gene>
    <name evidence="2" type="ORF">EB796_008172</name>
</gene>
<proteinExistence type="predicted"/>
<accession>A0A7J7K7J3</accession>
<dbReference type="GO" id="GO:0051087">
    <property type="term" value="F:protein-folding chaperone binding"/>
    <property type="evidence" value="ECO:0007669"/>
    <property type="project" value="InterPro"/>
</dbReference>
<dbReference type="OrthoDB" id="6284251at2759"/>
<sequence length="230" mass="25976">MNFRAVNQINNIEKIVKSVVENNISYSWTSSQNGSNASKSMKSSLHFSDSGVLSDNNEAIVGKLDELETQIENLRVAAFKLEEQKVQLTKLLTNISETINQSALASGHREEIEANTDRIMLRLLSVNIKVDIPRTADQEQAYSNVKILLTELENKVSSNIDGGKKMITMYLNACSAEQTGPIDSNFQQMILACTADDQRQVRKILHSWNQTFNDIEKRWAEAYHDQILKL</sequence>
<dbReference type="Proteomes" id="UP000593567">
    <property type="component" value="Unassembled WGS sequence"/>
</dbReference>
<evidence type="ECO:0000256" key="1">
    <source>
        <dbReference type="SAM" id="Coils"/>
    </source>
</evidence>
<reference evidence="2" key="1">
    <citation type="submission" date="2020-06" db="EMBL/GenBank/DDBJ databases">
        <title>Draft genome of Bugula neritina, a colonial animal packing powerful symbionts and potential medicines.</title>
        <authorList>
            <person name="Rayko M."/>
        </authorList>
    </citation>
    <scope>NUCLEOTIDE SEQUENCE [LARGE SCALE GENOMIC DNA]</scope>
    <source>
        <strain evidence="2">Kwan_BN1</strain>
    </source>
</reference>
<dbReference type="EMBL" id="VXIV02001310">
    <property type="protein sequence ID" value="KAF6033526.1"/>
    <property type="molecule type" value="Genomic_DNA"/>
</dbReference>
<dbReference type="InterPro" id="IPR037689">
    <property type="entry name" value="BAG2"/>
</dbReference>
<name>A0A7J7K7J3_BUGNE</name>
<comment type="caution">
    <text evidence="2">The sequence shown here is derived from an EMBL/GenBank/DDBJ whole genome shotgun (WGS) entry which is preliminary data.</text>
</comment>
<evidence type="ECO:0000313" key="3">
    <source>
        <dbReference type="Proteomes" id="UP000593567"/>
    </source>
</evidence>
<dbReference type="PANTHER" id="PTHR12334:SF6">
    <property type="entry name" value="BAG FAMILY MOLECULAR CHAPERONE REGULATOR 2"/>
    <property type="match status" value="1"/>
</dbReference>
<dbReference type="PANTHER" id="PTHR12334">
    <property type="entry name" value="BAG FAMILY MOLECULAR CHAPERONE REGULATOR 2"/>
    <property type="match status" value="1"/>
</dbReference>